<dbReference type="SUPFAM" id="SSF51905">
    <property type="entry name" value="FAD/NAD(P)-binding domain"/>
    <property type="match status" value="1"/>
</dbReference>
<keyword evidence="4 5" id="KW-0503">Monooxygenase</keyword>
<dbReference type="GO" id="GO:0071949">
    <property type="term" value="F:FAD binding"/>
    <property type="evidence" value="ECO:0007669"/>
    <property type="project" value="InterPro"/>
</dbReference>
<dbReference type="InterPro" id="IPR036188">
    <property type="entry name" value="FAD/NAD-bd_sf"/>
</dbReference>
<dbReference type="EC" id="1.14.13.-" evidence="5"/>
<feature type="binding site" evidence="5">
    <location>
        <position position="297"/>
    </location>
    <ligand>
        <name>FAD</name>
        <dbReference type="ChEBI" id="CHEBI:57692"/>
    </ligand>
</feature>
<evidence type="ECO:0000256" key="2">
    <source>
        <dbReference type="ARBA" id="ARBA00022827"/>
    </source>
</evidence>
<dbReference type="PANTHER" id="PTHR46972:SF1">
    <property type="entry name" value="FAD DEPENDENT OXIDOREDUCTASE DOMAIN-CONTAINING PROTEIN"/>
    <property type="match status" value="1"/>
</dbReference>
<dbReference type="Pfam" id="PF01494">
    <property type="entry name" value="FAD_binding_3"/>
    <property type="match status" value="1"/>
</dbReference>
<feature type="domain" description="FAD-binding" evidence="6">
    <location>
        <begin position="6"/>
        <end position="324"/>
    </location>
</feature>
<reference evidence="7 8" key="1">
    <citation type="submission" date="2019-12" db="EMBL/GenBank/DDBJ databases">
        <title>Nocardia macrotermitis sp. nov. and Nocardia aurantia sp. nov., isolated from the gut of the fungus growing-termite Macrotermes natalensis.</title>
        <authorList>
            <person name="Christine B."/>
            <person name="Rene B."/>
        </authorList>
    </citation>
    <scope>NUCLEOTIDE SEQUENCE [LARGE SCALE GENOMIC DNA]</scope>
    <source>
        <strain evidence="7 8">DSM 102126</strain>
    </source>
</reference>
<comment type="similarity">
    <text evidence="5">Belongs to the aromatic-ring hydroxylase family. TetX subfamily.</text>
</comment>
<comment type="subcellular location">
    <subcellularLocation>
        <location evidence="5">Cytoplasm</location>
    </subcellularLocation>
</comment>
<feature type="binding site" evidence="5">
    <location>
        <position position="105"/>
    </location>
    <ligand>
        <name>FAD</name>
        <dbReference type="ChEBI" id="CHEBI:57692"/>
    </ligand>
</feature>
<dbReference type="PANTHER" id="PTHR46972">
    <property type="entry name" value="MONOOXYGENASE ASQM-RELATED"/>
    <property type="match status" value="1"/>
</dbReference>
<dbReference type="Gene3D" id="3.50.50.60">
    <property type="entry name" value="FAD/NAD(P)-binding domain"/>
    <property type="match status" value="1"/>
</dbReference>
<dbReference type="InterPro" id="IPR002938">
    <property type="entry name" value="FAD-bd"/>
</dbReference>
<evidence type="ECO:0000256" key="4">
    <source>
        <dbReference type="ARBA" id="ARBA00023033"/>
    </source>
</evidence>
<evidence type="ECO:0000256" key="5">
    <source>
        <dbReference type="HAMAP-Rule" id="MF_00845"/>
    </source>
</evidence>
<sequence>MSQHHDIVIVGGGLSGLMLARILHVNGVEAVVLEAEKARDYRSQGRLLDIHAETGQAALRAAGLYEGFLAAYQKGAEATRIVDKHGEICMDEADEGRMARPEITRLDLRNLLLDSLPETTVRWNSYVPRVESLGDGTHRVHLEDGSTLTTRLLVGADGAWSNVRPLVSSAQPAYCGVSFVEANIHDADTRSPGAAKLSGPGMLFALDDEKGFLTHRTSDGELHVYYALKVAENWLDTVDYSNAEAVRAMLRDQFDGWDPRLRAMVEDADAPFVPRKLYALPVGLRWESKPGVTLVGDAAHLMSPFAGEGANIALHDGWELAEAILGSDDVDQAVAAYELTMFDRGKAMAELSADNLHMCFEPNAAQAVKKRIDAFREEAEAKS</sequence>
<feature type="binding site" evidence="5">
    <location>
        <position position="49"/>
    </location>
    <ligand>
        <name>FAD</name>
        <dbReference type="ChEBI" id="CHEBI:57692"/>
    </ligand>
</feature>
<keyword evidence="5" id="KW-0521">NADP</keyword>
<name>A0A6I4WKU0_9ACTN</name>
<gene>
    <name evidence="7" type="ORF">GQ466_26300</name>
</gene>
<evidence type="ECO:0000256" key="1">
    <source>
        <dbReference type="ARBA" id="ARBA00022630"/>
    </source>
</evidence>
<keyword evidence="3 5" id="KW-0560">Oxidoreductase</keyword>
<dbReference type="OrthoDB" id="3217377at2"/>
<evidence type="ECO:0000313" key="7">
    <source>
        <dbReference type="EMBL" id="MXQ67534.1"/>
    </source>
</evidence>
<protein>
    <recommendedName>
        <fullName evidence="5">Flavin-dependent monooxygenase</fullName>
    </recommendedName>
    <alternativeName>
        <fullName evidence="5">TetX monooxygenase</fullName>
        <shortName evidence="5">TetX</shortName>
        <ecNumber evidence="5">1.14.13.-</ecNumber>
    </alternativeName>
</protein>
<keyword evidence="8" id="KW-1185">Reference proteome</keyword>
<keyword evidence="5" id="KW-0547">Nucleotide-binding</keyword>
<evidence type="ECO:0000313" key="8">
    <source>
        <dbReference type="Proteomes" id="UP000431901"/>
    </source>
</evidence>
<dbReference type="RefSeq" id="WP_161105704.1">
    <property type="nucleotide sequence ID" value="NZ_JBHLYI010000008.1"/>
</dbReference>
<proteinExistence type="inferred from homology"/>
<comment type="cofactor">
    <cofactor evidence="5">
        <name>FAD</name>
        <dbReference type="ChEBI" id="CHEBI:57692"/>
    </cofactor>
</comment>
<organism evidence="7 8">
    <name type="scientific">Actinomadura rayongensis</name>
    <dbReference type="NCBI Taxonomy" id="1429076"/>
    <lineage>
        <taxon>Bacteria</taxon>
        <taxon>Bacillati</taxon>
        <taxon>Actinomycetota</taxon>
        <taxon>Actinomycetes</taxon>
        <taxon>Streptosporangiales</taxon>
        <taxon>Thermomonosporaceae</taxon>
        <taxon>Actinomadura</taxon>
    </lineage>
</organism>
<dbReference type="AlphaFoldDB" id="A0A6I4WKU0"/>
<dbReference type="GO" id="GO:0046677">
    <property type="term" value="P:response to antibiotic"/>
    <property type="evidence" value="ECO:0007669"/>
    <property type="project" value="InterPro"/>
</dbReference>
<dbReference type="InterPro" id="IPR043683">
    <property type="entry name" value="TetX_monooxygenase"/>
</dbReference>
<comment type="subunit">
    <text evidence="5">Monomer.</text>
</comment>
<dbReference type="GO" id="GO:0004497">
    <property type="term" value="F:monooxygenase activity"/>
    <property type="evidence" value="ECO:0007669"/>
    <property type="project" value="UniProtKB-UniRule"/>
</dbReference>
<dbReference type="PRINTS" id="PR00420">
    <property type="entry name" value="RNGMNOXGNASE"/>
</dbReference>
<comment type="function">
    <text evidence="5">An FAD-requiring monooxygenase active on some tetracycline antibiotic derivatives, which leads to their inactivation. Hydroxylates carbon 11a of tetracycline and some analogs.</text>
</comment>
<dbReference type="GO" id="GO:0005737">
    <property type="term" value="C:cytoplasm"/>
    <property type="evidence" value="ECO:0007669"/>
    <property type="project" value="UniProtKB-SubCell"/>
</dbReference>
<comment type="caution">
    <text evidence="7">The sequence shown here is derived from an EMBL/GenBank/DDBJ whole genome shotgun (WGS) entry which is preliminary data.</text>
</comment>
<keyword evidence="2 5" id="KW-0274">FAD</keyword>
<comment type="domain">
    <text evidence="5">Consists of an N-terminal FAD-binding domain with a Rossman fold and a C-terminal substrate-binding domain.</text>
</comment>
<accession>A0A6I4WKU0</accession>
<evidence type="ECO:0000259" key="6">
    <source>
        <dbReference type="Pfam" id="PF01494"/>
    </source>
</evidence>
<dbReference type="EMBL" id="WUTW01000007">
    <property type="protein sequence ID" value="MXQ67534.1"/>
    <property type="molecule type" value="Genomic_DNA"/>
</dbReference>
<keyword evidence="5" id="KW-0963">Cytoplasm</keyword>
<comment type="catalytic activity">
    <reaction evidence="5">
        <text>a tetracycline + NADPH + O2 + H(+) = an 11a-hydroxytetracycline + NADP(+) + H2O</text>
        <dbReference type="Rhea" id="RHEA:61444"/>
        <dbReference type="ChEBI" id="CHEBI:15377"/>
        <dbReference type="ChEBI" id="CHEBI:15378"/>
        <dbReference type="ChEBI" id="CHEBI:15379"/>
        <dbReference type="ChEBI" id="CHEBI:57783"/>
        <dbReference type="ChEBI" id="CHEBI:58349"/>
        <dbReference type="ChEBI" id="CHEBI:144644"/>
        <dbReference type="ChEBI" id="CHEBI:144645"/>
    </reaction>
</comment>
<dbReference type="Proteomes" id="UP000431901">
    <property type="component" value="Unassembled WGS sequence"/>
</dbReference>
<dbReference type="HAMAP" id="MF_00845">
    <property type="entry name" value="TetX_monooxygenase"/>
    <property type="match status" value="1"/>
</dbReference>
<keyword evidence="1 5" id="KW-0285">Flavoprotein</keyword>
<evidence type="ECO:0000256" key="3">
    <source>
        <dbReference type="ARBA" id="ARBA00023002"/>
    </source>
</evidence>
<feature type="binding site" evidence="5">
    <location>
        <position position="42"/>
    </location>
    <ligand>
        <name>NADPH</name>
        <dbReference type="ChEBI" id="CHEBI:57783"/>
    </ligand>
</feature>